<dbReference type="EMBL" id="BFAA01009109">
    <property type="protein sequence ID" value="GCB78121.1"/>
    <property type="molecule type" value="Genomic_DNA"/>
</dbReference>
<proteinExistence type="inferred from homology"/>
<dbReference type="OMA" id="WWRQLIA"/>
<dbReference type="NCBIfam" id="TIGR01549">
    <property type="entry name" value="HAD-SF-IA-v1"/>
    <property type="match status" value="1"/>
</dbReference>
<dbReference type="InterPro" id="IPR006439">
    <property type="entry name" value="HAD-SF_hydro_IA"/>
</dbReference>
<dbReference type="Gene3D" id="1.10.150.720">
    <property type="entry name" value="Haloacid dehalogenase-like hydrolase"/>
    <property type="match status" value="1"/>
</dbReference>
<dbReference type="CDD" id="cd16415">
    <property type="entry name" value="HAD_dREG-2_like"/>
    <property type="match status" value="1"/>
</dbReference>
<protein>
    <recommendedName>
        <fullName evidence="2">Haloacid dehalogenase-like hydrolase domain-containing protein 3</fullName>
    </recommendedName>
</protein>
<reference evidence="3 4" key="1">
    <citation type="journal article" date="2018" name="Nat. Ecol. Evol.">
        <title>Shark genomes provide insights into elasmobranch evolution and the origin of vertebrates.</title>
        <authorList>
            <person name="Hara Y"/>
            <person name="Yamaguchi K"/>
            <person name="Onimaru K"/>
            <person name="Kadota M"/>
            <person name="Koyanagi M"/>
            <person name="Keeley SD"/>
            <person name="Tatsumi K"/>
            <person name="Tanaka K"/>
            <person name="Motone F"/>
            <person name="Kageyama Y"/>
            <person name="Nozu R"/>
            <person name="Adachi N"/>
            <person name="Nishimura O"/>
            <person name="Nakagawa R"/>
            <person name="Tanegashima C"/>
            <person name="Kiyatake I"/>
            <person name="Matsumoto R"/>
            <person name="Murakumo K"/>
            <person name="Nishida K"/>
            <person name="Terakita A"/>
            <person name="Kuratani S"/>
            <person name="Sato K"/>
            <person name="Hyodo S Kuraku.S."/>
        </authorList>
    </citation>
    <scope>NUCLEOTIDE SEQUENCE [LARGE SCALE GENOMIC DNA]</scope>
</reference>
<comment type="caution">
    <text evidence="3">The sequence shown here is derived from an EMBL/GenBank/DDBJ whole genome shotgun (WGS) entry which is preliminary data.</text>
</comment>
<dbReference type="Pfam" id="PF00702">
    <property type="entry name" value="Hydrolase"/>
    <property type="match status" value="1"/>
</dbReference>
<dbReference type="SFLD" id="SFLDS00003">
    <property type="entry name" value="Haloacid_Dehalogenase"/>
    <property type="match status" value="1"/>
</dbReference>
<dbReference type="OrthoDB" id="444127at2759"/>
<dbReference type="Gene3D" id="3.40.50.1000">
    <property type="entry name" value="HAD superfamily/HAD-like"/>
    <property type="match status" value="1"/>
</dbReference>
<accession>A0A401PYB0</accession>
<gene>
    <name evidence="3" type="ORF">scyTo_0015766</name>
</gene>
<dbReference type="AlphaFoldDB" id="A0A401PYB0"/>
<sequence length="238" mass="27221">MRLRLLTWDVKDTLLRVRHTVGEQYSMEAKLLGIQVEAEALDKSFLAAFRTQDKLLPNYGLSQGLSSQQWWVEIVKKTFRLCGVSDERALSPLAENLYRGFCNARNWEVFSDVKDTLIHCDKLGIRMAVISNFDSRLEQILANCDLRQHFQFVLTSEDVGISKPDHRIFIKALGLAKVEPEQAMHIGDHVLKDYLAAKAVGMESYLICREKEQLTEAEELVPKAHILHSLQQLNSLLK</sequence>
<evidence type="ECO:0000313" key="3">
    <source>
        <dbReference type="EMBL" id="GCB78121.1"/>
    </source>
</evidence>
<dbReference type="NCBIfam" id="TIGR02252">
    <property type="entry name" value="DREG-2"/>
    <property type="match status" value="1"/>
</dbReference>
<dbReference type="InterPro" id="IPR044924">
    <property type="entry name" value="HAD-SF_hydro_IA_REG-2-like_cap"/>
</dbReference>
<dbReference type="InterPro" id="IPR011949">
    <property type="entry name" value="HAD-SF_hydro_IA_REG-2-like"/>
</dbReference>
<dbReference type="GO" id="GO:0005634">
    <property type="term" value="C:nucleus"/>
    <property type="evidence" value="ECO:0007669"/>
    <property type="project" value="TreeGrafter"/>
</dbReference>
<organism evidence="3 4">
    <name type="scientific">Scyliorhinus torazame</name>
    <name type="common">Cloudy catshark</name>
    <name type="synonym">Catulus torazame</name>
    <dbReference type="NCBI Taxonomy" id="75743"/>
    <lineage>
        <taxon>Eukaryota</taxon>
        <taxon>Metazoa</taxon>
        <taxon>Chordata</taxon>
        <taxon>Craniata</taxon>
        <taxon>Vertebrata</taxon>
        <taxon>Chondrichthyes</taxon>
        <taxon>Elasmobranchii</taxon>
        <taxon>Galeomorphii</taxon>
        <taxon>Galeoidea</taxon>
        <taxon>Carcharhiniformes</taxon>
        <taxon>Scyliorhinidae</taxon>
        <taxon>Scyliorhinus</taxon>
    </lineage>
</organism>
<evidence type="ECO:0000256" key="1">
    <source>
        <dbReference type="ARBA" id="ARBA00007958"/>
    </source>
</evidence>
<dbReference type="PRINTS" id="PR00413">
    <property type="entry name" value="HADHALOGNASE"/>
</dbReference>
<dbReference type="Proteomes" id="UP000288216">
    <property type="component" value="Unassembled WGS sequence"/>
</dbReference>
<keyword evidence="4" id="KW-1185">Reference proteome</keyword>
<dbReference type="InterPro" id="IPR023214">
    <property type="entry name" value="HAD_sf"/>
</dbReference>
<evidence type="ECO:0000256" key="2">
    <source>
        <dbReference type="ARBA" id="ARBA00015556"/>
    </source>
</evidence>
<dbReference type="SUPFAM" id="SSF56784">
    <property type="entry name" value="HAD-like"/>
    <property type="match status" value="1"/>
</dbReference>
<comment type="similarity">
    <text evidence="1">Belongs to the HAD-like hydrolase superfamily.</text>
</comment>
<dbReference type="InterPro" id="IPR036412">
    <property type="entry name" value="HAD-like_sf"/>
</dbReference>
<dbReference type="InterPro" id="IPR051828">
    <property type="entry name" value="HAD-like_hydrolase_domain"/>
</dbReference>
<dbReference type="STRING" id="75743.A0A401PYB0"/>
<dbReference type="SFLD" id="SFLDG01129">
    <property type="entry name" value="C1.5:_HAD__Beta-PGM__Phosphata"/>
    <property type="match status" value="1"/>
</dbReference>
<evidence type="ECO:0000313" key="4">
    <source>
        <dbReference type="Proteomes" id="UP000288216"/>
    </source>
</evidence>
<dbReference type="PANTHER" id="PTHR46191:SF2">
    <property type="entry name" value="HALOACID DEHALOGENASE-LIKE HYDROLASE DOMAIN-CONTAINING PROTEIN 3"/>
    <property type="match status" value="1"/>
</dbReference>
<name>A0A401PYB0_SCYTO</name>
<dbReference type="PANTHER" id="PTHR46191">
    <property type="match status" value="1"/>
</dbReference>